<name>W2S0K7_CYPE1</name>
<keyword evidence="7 9" id="KW-0503">Monooxygenase</keyword>
<dbReference type="CDD" id="cd11058">
    <property type="entry name" value="CYP60B-like"/>
    <property type="match status" value="1"/>
</dbReference>
<accession>W2S0K7</accession>
<dbReference type="InterPro" id="IPR050121">
    <property type="entry name" value="Cytochrome_P450_monoxygenase"/>
</dbReference>
<dbReference type="VEuPathDB" id="FungiDB:HMPREF1541_03509"/>
<evidence type="ECO:0000256" key="7">
    <source>
        <dbReference type="ARBA" id="ARBA00023033"/>
    </source>
</evidence>
<dbReference type="Gene3D" id="1.10.630.10">
    <property type="entry name" value="Cytochrome P450"/>
    <property type="match status" value="1"/>
</dbReference>
<dbReference type="Proteomes" id="UP000030752">
    <property type="component" value="Unassembled WGS sequence"/>
</dbReference>
<comment type="similarity">
    <text evidence="2 9">Belongs to the cytochrome P450 family.</text>
</comment>
<dbReference type="PROSITE" id="PS00086">
    <property type="entry name" value="CYTOCHROME_P450"/>
    <property type="match status" value="1"/>
</dbReference>
<evidence type="ECO:0000256" key="4">
    <source>
        <dbReference type="ARBA" id="ARBA00022723"/>
    </source>
</evidence>
<evidence type="ECO:0000256" key="9">
    <source>
        <dbReference type="RuleBase" id="RU000461"/>
    </source>
</evidence>
<evidence type="ECO:0000313" key="11">
    <source>
        <dbReference type="EMBL" id="ETN41573.1"/>
    </source>
</evidence>
<evidence type="ECO:0000256" key="8">
    <source>
        <dbReference type="PIRSR" id="PIRSR602401-1"/>
    </source>
</evidence>
<evidence type="ECO:0000256" key="5">
    <source>
        <dbReference type="ARBA" id="ARBA00023002"/>
    </source>
</evidence>
<evidence type="ECO:0000256" key="1">
    <source>
        <dbReference type="ARBA" id="ARBA00001971"/>
    </source>
</evidence>
<dbReference type="PANTHER" id="PTHR24305:SF230">
    <property type="entry name" value="P450, PUTATIVE (EUROFUNG)-RELATED"/>
    <property type="match status" value="1"/>
</dbReference>
<dbReference type="HOGENOM" id="CLU_001570_14_11_1"/>
<feature type="binding site" description="axial binding residue" evidence="8">
    <location>
        <position position="456"/>
    </location>
    <ligand>
        <name>heme</name>
        <dbReference type="ChEBI" id="CHEBI:30413"/>
    </ligand>
    <ligandPart>
        <name>Fe</name>
        <dbReference type="ChEBI" id="CHEBI:18248"/>
    </ligandPart>
</feature>
<dbReference type="AlphaFoldDB" id="W2S0K7"/>
<keyword evidence="4 8" id="KW-0479">Metal-binding</keyword>
<dbReference type="InterPro" id="IPR017972">
    <property type="entry name" value="Cyt_P450_CS"/>
</dbReference>
<keyword evidence="5 9" id="KW-0560">Oxidoreductase</keyword>
<dbReference type="PRINTS" id="PR00385">
    <property type="entry name" value="P450"/>
</dbReference>
<keyword evidence="6 8" id="KW-0408">Iron</keyword>
<dbReference type="InterPro" id="IPR002401">
    <property type="entry name" value="Cyt_P450_E_grp-I"/>
</dbReference>
<keyword evidence="12" id="KW-1185">Reference proteome</keyword>
<dbReference type="GO" id="GO:0004497">
    <property type="term" value="F:monooxygenase activity"/>
    <property type="evidence" value="ECO:0007669"/>
    <property type="project" value="UniProtKB-KW"/>
</dbReference>
<dbReference type="STRING" id="1220924.W2S0K7"/>
<keyword evidence="10" id="KW-0472">Membrane</keyword>
<organism evidence="11 12">
    <name type="scientific">Cyphellophora europaea (strain CBS 101466)</name>
    <name type="common">Phialophora europaea</name>
    <dbReference type="NCBI Taxonomy" id="1220924"/>
    <lineage>
        <taxon>Eukaryota</taxon>
        <taxon>Fungi</taxon>
        <taxon>Dikarya</taxon>
        <taxon>Ascomycota</taxon>
        <taxon>Pezizomycotina</taxon>
        <taxon>Eurotiomycetes</taxon>
        <taxon>Chaetothyriomycetidae</taxon>
        <taxon>Chaetothyriales</taxon>
        <taxon>Cyphellophoraceae</taxon>
        <taxon>Cyphellophora</taxon>
    </lineage>
</organism>
<dbReference type="EMBL" id="KB822719">
    <property type="protein sequence ID" value="ETN41573.1"/>
    <property type="molecule type" value="Genomic_DNA"/>
</dbReference>
<evidence type="ECO:0000256" key="2">
    <source>
        <dbReference type="ARBA" id="ARBA00010617"/>
    </source>
</evidence>
<evidence type="ECO:0000256" key="3">
    <source>
        <dbReference type="ARBA" id="ARBA00022617"/>
    </source>
</evidence>
<protein>
    <recommendedName>
        <fullName evidence="13">Cytochrome P450 monooxygenase</fullName>
    </recommendedName>
</protein>
<dbReference type="PANTHER" id="PTHR24305">
    <property type="entry name" value="CYTOCHROME P450"/>
    <property type="match status" value="1"/>
</dbReference>
<dbReference type="InterPro" id="IPR001128">
    <property type="entry name" value="Cyt_P450"/>
</dbReference>
<evidence type="ECO:0000256" key="6">
    <source>
        <dbReference type="ARBA" id="ARBA00023004"/>
    </source>
</evidence>
<dbReference type="SUPFAM" id="SSF48264">
    <property type="entry name" value="Cytochrome P450"/>
    <property type="match status" value="1"/>
</dbReference>
<dbReference type="GO" id="GO:0005506">
    <property type="term" value="F:iron ion binding"/>
    <property type="evidence" value="ECO:0007669"/>
    <property type="project" value="InterPro"/>
</dbReference>
<sequence length="521" mass="59517">MQGSINDDFYTSEAFRAISYVLIAYFACSWLWETIYVLYRHPLRNFPGPKLRLIYPTAFALLDGVTGNHTWQILDWHELYGEVIRSGPNSLSFTCPAAWQDIYGRRGAHELRKSRPTGIKLGPPDILEAGHEAHARYRRLMGPAFSHKAVLRQQPILDKYTYLLLNLIEQKSLGSSPVDFVELFNYTTFDIIGDLAFGASLGGLAKGDTNPWIDNIKRTIKVFPRLALLLRMPKATWVLQRLFFSRLREQQRQHRRYVENLLNHRLSSARESSNIDFVDHFMQAKPDQKGHTDTLTRSELVRNLDTLMVAGSETVATSLSGVTYLLLTQLSCLKQCVSEIDATFEDETQIDAAGVSQLSYLRACLRETLRLYPPVPCTLGRVTGNDQPMGIAGHLVPAQTHVGVPPLAASRASYNWCRPHEFRPERWLPGALIPSSPYYHDRRDAYKPFGYGPRDCIGSNLAWQESSLILARLLWRFDLELHRESQDWMVKQSVFGLWDKPPLWVEVSPRKQREKKNKSGS</sequence>
<dbReference type="InterPro" id="IPR036396">
    <property type="entry name" value="Cyt_P450_sf"/>
</dbReference>
<evidence type="ECO:0008006" key="13">
    <source>
        <dbReference type="Google" id="ProtNLM"/>
    </source>
</evidence>
<gene>
    <name evidence="11" type="ORF">HMPREF1541_03509</name>
</gene>
<dbReference type="InParanoid" id="W2S0K7"/>
<proteinExistence type="inferred from homology"/>
<feature type="transmembrane region" description="Helical" evidence="10">
    <location>
        <begin position="17"/>
        <end position="39"/>
    </location>
</feature>
<dbReference type="GO" id="GO:0016705">
    <property type="term" value="F:oxidoreductase activity, acting on paired donors, with incorporation or reduction of molecular oxygen"/>
    <property type="evidence" value="ECO:0007669"/>
    <property type="project" value="InterPro"/>
</dbReference>
<evidence type="ECO:0000313" key="12">
    <source>
        <dbReference type="Proteomes" id="UP000030752"/>
    </source>
</evidence>
<dbReference type="PRINTS" id="PR00463">
    <property type="entry name" value="EP450I"/>
</dbReference>
<keyword evidence="10" id="KW-1133">Transmembrane helix</keyword>
<evidence type="ECO:0000256" key="10">
    <source>
        <dbReference type="SAM" id="Phobius"/>
    </source>
</evidence>
<dbReference type="eggNOG" id="KOG0158">
    <property type="taxonomic scope" value="Eukaryota"/>
</dbReference>
<comment type="cofactor">
    <cofactor evidence="1 8">
        <name>heme</name>
        <dbReference type="ChEBI" id="CHEBI:30413"/>
    </cofactor>
</comment>
<dbReference type="Pfam" id="PF00067">
    <property type="entry name" value="p450"/>
    <property type="match status" value="1"/>
</dbReference>
<keyword evidence="10" id="KW-0812">Transmembrane</keyword>
<reference evidence="11 12" key="1">
    <citation type="submission" date="2013-03" db="EMBL/GenBank/DDBJ databases">
        <title>The Genome Sequence of Phialophora europaea CBS 101466.</title>
        <authorList>
            <consortium name="The Broad Institute Genomics Platform"/>
            <person name="Cuomo C."/>
            <person name="de Hoog S."/>
            <person name="Gorbushina A."/>
            <person name="Walker B."/>
            <person name="Young S.K."/>
            <person name="Zeng Q."/>
            <person name="Gargeya S."/>
            <person name="Fitzgerald M."/>
            <person name="Haas B."/>
            <person name="Abouelleil A."/>
            <person name="Allen A.W."/>
            <person name="Alvarado L."/>
            <person name="Arachchi H.M."/>
            <person name="Berlin A.M."/>
            <person name="Chapman S.B."/>
            <person name="Gainer-Dewar J."/>
            <person name="Goldberg J."/>
            <person name="Griggs A."/>
            <person name="Gujja S."/>
            <person name="Hansen M."/>
            <person name="Howarth C."/>
            <person name="Imamovic A."/>
            <person name="Ireland A."/>
            <person name="Larimer J."/>
            <person name="McCowan C."/>
            <person name="Murphy C."/>
            <person name="Pearson M."/>
            <person name="Poon T.W."/>
            <person name="Priest M."/>
            <person name="Roberts A."/>
            <person name="Saif S."/>
            <person name="Shea T."/>
            <person name="Sisk P."/>
            <person name="Sykes S."/>
            <person name="Wortman J."/>
            <person name="Nusbaum C."/>
            <person name="Birren B."/>
        </authorList>
    </citation>
    <scope>NUCLEOTIDE SEQUENCE [LARGE SCALE GENOMIC DNA]</scope>
    <source>
        <strain evidence="11 12">CBS 101466</strain>
    </source>
</reference>
<dbReference type="GO" id="GO:0020037">
    <property type="term" value="F:heme binding"/>
    <property type="evidence" value="ECO:0007669"/>
    <property type="project" value="InterPro"/>
</dbReference>
<dbReference type="OrthoDB" id="1470350at2759"/>
<keyword evidence="3 8" id="KW-0349">Heme</keyword>
<dbReference type="RefSeq" id="XP_008716082.1">
    <property type="nucleotide sequence ID" value="XM_008717860.1"/>
</dbReference>
<dbReference type="GeneID" id="19970848"/>